<dbReference type="SUPFAM" id="SSF47616">
    <property type="entry name" value="GST C-terminal domain-like"/>
    <property type="match status" value="1"/>
</dbReference>
<dbReference type="AlphaFoldDB" id="A0A6A1UPE3"/>
<name>A0A6A1UPE3_9ROSI</name>
<accession>A0A6A1UPE3</accession>
<evidence type="ECO:0000313" key="2">
    <source>
        <dbReference type="Proteomes" id="UP000516437"/>
    </source>
</evidence>
<gene>
    <name evidence="1" type="ORF">CJ030_MR0G001902</name>
</gene>
<protein>
    <submittedName>
        <fullName evidence="1">Glutathione S-transferase U8</fullName>
    </submittedName>
</protein>
<comment type="caution">
    <text evidence="1">The sequence shown here is derived from an EMBL/GenBank/DDBJ whole genome shotgun (WGS) entry which is preliminary data.</text>
</comment>
<evidence type="ECO:0000313" key="1">
    <source>
        <dbReference type="EMBL" id="KAB1201647.1"/>
    </source>
</evidence>
<keyword evidence="2" id="KW-1185">Reference proteome</keyword>
<proteinExistence type="predicted"/>
<dbReference type="OrthoDB" id="4951845at2759"/>
<dbReference type="Proteomes" id="UP000516437">
    <property type="component" value="Unassembled WGS sequence"/>
</dbReference>
<sequence>MRKACWGEEKERATAMEEATELLQLLVNELKEKIFFGGETQLRMVDIVSNVIGLWLGAFEEGSGVQLVTRDKFSKSSS</sequence>
<dbReference type="InterPro" id="IPR036282">
    <property type="entry name" value="Glutathione-S-Trfase_C_sf"/>
</dbReference>
<keyword evidence="1" id="KW-0808">Transferase</keyword>
<reference evidence="1 2" key="1">
    <citation type="journal article" date="2019" name="Plant Biotechnol. J.">
        <title>The red bayberry genome and genetic basis of sex determination.</title>
        <authorList>
            <person name="Jia H.M."/>
            <person name="Jia H.J."/>
            <person name="Cai Q.L."/>
            <person name="Wang Y."/>
            <person name="Zhao H.B."/>
            <person name="Yang W.F."/>
            <person name="Wang G.Y."/>
            <person name="Li Y.H."/>
            <person name="Zhan D.L."/>
            <person name="Shen Y.T."/>
            <person name="Niu Q.F."/>
            <person name="Chang L."/>
            <person name="Qiu J."/>
            <person name="Zhao L."/>
            <person name="Xie H.B."/>
            <person name="Fu W.Y."/>
            <person name="Jin J."/>
            <person name="Li X.W."/>
            <person name="Jiao Y."/>
            <person name="Zhou C.C."/>
            <person name="Tu T."/>
            <person name="Chai C.Y."/>
            <person name="Gao J.L."/>
            <person name="Fan L.J."/>
            <person name="van de Weg E."/>
            <person name="Wang J.Y."/>
            <person name="Gao Z.S."/>
        </authorList>
    </citation>
    <scope>NUCLEOTIDE SEQUENCE [LARGE SCALE GENOMIC DNA]</scope>
    <source>
        <tissue evidence="1">Leaves</tissue>
    </source>
</reference>
<organism evidence="1 2">
    <name type="scientific">Morella rubra</name>
    <name type="common">Chinese bayberry</name>
    <dbReference type="NCBI Taxonomy" id="262757"/>
    <lineage>
        <taxon>Eukaryota</taxon>
        <taxon>Viridiplantae</taxon>
        <taxon>Streptophyta</taxon>
        <taxon>Embryophyta</taxon>
        <taxon>Tracheophyta</taxon>
        <taxon>Spermatophyta</taxon>
        <taxon>Magnoliopsida</taxon>
        <taxon>eudicotyledons</taxon>
        <taxon>Gunneridae</taxon>
        <taxon>Pentapetalae</taxon>
        <taxon>rosids</taxon>
        <taxon>fabids</taxon>
        <taxon>Fagales</taxon>
        <taxon>Myricaceae</taxon>
        <taxon>Morella</taxon>
    </lineage>
</organism>
<dbReference type="EMBL" id="RXIC02000043">
    <property type="protein sequence ID" value="KAB1201647.1"/>
    <property type="molecule type" value="Genomic_DNA"/>
</dbReference>
<dbReference type="Gene3D" id="1.20.1050.10">
    <property type="match status" value="1"/>
</dbReference>
<dbReference type="GO" id="GO:0016740">
    <property type="term" value="F:transferase activity"/>
    <property type="evidence" value="ECO:0007669"/>
    <property type="project" value="UniProtKB-KW"/>
</dbReference>